<gene>
    <name evidence="4" type="ORF">FSP39_024400</name>
</gene>
<dbReference type="EMBL" id="VSWD01000012">
    <property type="protein sequence ID" value="KAK3086848.1"/>
    <property type="molecule type" value="Genomic_DNA"/>
</dbReference>
<dbReference type="Pfam" id="PF00378">
    <property type="entry name" value="ECH_1"/>
    <property type="match status" value="1"/>
</dbReference>
<comment type="caution">
    <text evidence="4">The sequence shown here is derived from an EMBL/GenBank/DDBJ whole genome shotgun (WGS) entry which is preliminary data.</text>
</comment>
<reference evidence="4" key="1">
    <citation type="submission" date="2019-08" db="EMBL/GenBank/DDBJ databases">
        <title>The improved chromosome-level genome for the pearl oyster Pinctada fucata martensii using PacBio sequencing and Hi-C.</title>
        <authorList>
            <person name="Zheng Z."/>
        </authorList>
    </citation>
    <scope>NUCLEOTIDE SEQUENCE</scope>
    <source>
        <strain evidence="4">ZZ-2019</strain>
        <tissue evidence="4">Adductor muscle</tissue>
    </source>
</reference>
<dbReference type="GO" id="GO:0004165">
    <property type="term" value="F:delta(3)-delta(2)-enoyl-CoA isomerase activity"/>
    <property type="evidence" value="ECO:0007669"/>
    <property type="project" value="UniProtKB-EC"/>
</dbReference>
<accession>A0AA89BLD5</accession>
<evidence type="ECO:0000313" key="4">
    <source>
        <dbReference type="EMBL" id="KAK3086848.1"/>
    </source>
</evidence>
<keyword evidence="5" id="KW-1185">Reference proteome</keyword>
<dbReference type="AlphaFoldDB" id="A0AA89BLD5"/>
<organism evidence="4 5">
    <name type="scientific">Pinctada imbricata</name>
    <name type="common">Atlantic pearl-oyster</name>
    <name type="synonym">Pinctada martensii</name>
    <dbReference type="NCBI Taxonomy" id="66713"/>
    <lineage>
        <taxon>Eukaryota</taxon>
        <taxon>Metazoa</taxon>
        <taxon>Spiralia</taxon>
        <taxon>Lophotrochozoa</taxon>
        <taxon>Mollusca</taxon>
        <taxon>Bivalvia</taxon>
        <taxon>Autobranchia</taxon>
        <taxon>Pteriomorphia</taxon>
        <taxon>Pterioida</taxon>
        <taxon>Pterioidea</taxon>
        <taxon>Pteriidae</taxon>
        <taxon>Pinctada</taxon>
    </lineage>
</organism>
<dbReference type="InterPro" id="IPR029045">
    <property type="entry name" value="ClpP/crotonase-like_dom_sf"/>
</dbReference>
<dbReference type="InterPro" id="IPR001753">
    <property type="entry name" value="Enoyl-CoA_hydra/iso"/>
</dbReference>
<evidence type="ECO:0000256" key="3">
    <source>
        <dbReference type="ARBA" id="ARBA00023098"/>
    </source>
</evidence>
<dbReference type="FunFam" id="3.90.226.10:FF:000049">
    <property type="entry name" value="Enoyl-CoA delta isomerase 3"/>
    <property type="match status" value="1"/>
</dbReference>
<dbReference type="PANTHER" id="PTHR11941:SF75">
    <property type="entry name" value="ENOYL-COA HYDRATASE_ISOMERASE FAMILY PROTEIN"/>
    <property type="match status" value="1"/>
</dbReference>
<comment type="catalytic activity">
    <reaction evidence="1">
        <text>a (3Z)-enoyl-CoA = a 4-saturated (2E)-enoyl-CoA</text>
        <dbReference type="Rhea" id="RHEA:45900"/>
        <dbReference type="ChEBI" id="CHEBI:85097"/>
        <dbReference type="ChEBI" id="CHEBI:85489"/>
        <dbReference type="EC" id="5.3.3.8"/>
    </reaction>
</comment>
<sequence>MSVEEKYTVEFTEDGCAILRMKNGQNRLNVMTLMAINKALDKVEQNSSCRVLITTGEGKFYSNGLDLDWLKANPERVPEFNVLLIDSMWRLMHFPLPTVAAINGHSFAGGGFLAICHDYRVMRSDRGWISWNETLINLRIRGPMQEILHLKLDSRAIRESVVYAKRITGPEAVSLGIVDSVTSADRLISEAKSLGFGALGKNNIDRDMLKTMKQDTFPRKEFGVEIPSKM</sequence>
<dbReference type="SUPFAM" id="SSF52096">
    <property type="entry name" value="ClpP/crotonase"/>
    <property type="match status" value="1"/>
</dbReference>
<proteinExistence type="predicted"/>
<dbReference type="GO" id="GO:0005777">
    <property type="term" value="C:peroxisome"/>
    <property type="evidence" value="ECO:0007669"/>
    <property type="project" value="TreeGrafter"/>
</dbReference>
<evidence type="ECO:0000256" key="1">
    <source>
        <dbReference type="ARBA" id="ARBA00000452"/>
    </source>
</evidence>
<comment type="catalytic activity">
    <reaction evidence="2">
        <text>a (3E)-enoyl-CoA = a 4-saturated (2E)-enoyl-CoA</text>
        <dbReference type="Rhea" id="RHEA:45228"/>
        <dbReference type="ChEBI" id="CHEBI:58521"/>
        <dbReference type="ChEBI" id="CHEBI:85097"/>
        <dbReference type="EC" id="5.3.3.8"/>
    </reaction>
</comment>
<evidence type="ECO:0000256" key="2">
    <source>
        <dbReference type="ARBA" id="ARBA00000765"/>
    </source>
</evidence>
<dbReference type="CDD" id="cd06558">
    <property type="entry name" value="crotonase-like"/>
    <property type="match status" value="1"/>
</dbReference>
<dbReference type="GO" id="GO:0006635">
    <property type="term" value="P:fatty acid beta-oxidation"/>
    <property type="evidence" value="ECO:0007669"/>
    <property type="project" value="TreeGrafter"/>
</dbReference>
<evidence type="ECO:0000313" key="5">
    <source>
        <dbReference type="Proteomes" id="UP001186944"/>
    </source>
</evidence>
<name>A0AA89BLD5_PINIB</name>
<dbReference type="Proteomes" id="UP001186944">
    <property type="component" value="Unassembled WGS sequence"/>
</dbReference>
<dbReference type="PANTHER" id="PTHR11941">
    <property type="entry name" value="ENOYL-COA HYDRATASE-RELATED"/>
    <property type="match status" value="1"/>
</dbReference>
<keyword evidence="3" id="KW-0443">Lipid metabolism</keyword>
<protein>
    <submittedName>
        <fullName evidence="4">Uncharacterized protein</fullName>
    </submittedName>
</protein>
<dbReference type="Gene3D" id="3.90.226.10">
    <property type="entry name" value="2-enoyl-CoA Hydratase, Chain A, domain 1"/>
    <property type="match status" value="1"/>
</dbReference>